<dbReference type="InterPro" id="IPR013223">
    <property type="entry name" value="RNase_B_OB_dom"/>
</dbReference>
<dbReference type="SMART" id="SM00316">
    <property type="entry name" value="S1"/>
    <property type="match status" value="1"/>
</dbReference>
<evidence type="ECO:0000256" key="7">
    <source>
        <dbReference type="ARBA" id="ARBA00022884"/>
    </source>
</evidence>
<evidence type="ECO:0000256" key="8">
    <source>
        <dbReference type="HAMAP-Rule" id="MF_01895"/>
    </source>
</evidence>
<organism evidence="10 11">
    <name type="scientific">Mycoplasmopsis gallinarum</name>
    <dbReference type="NCBI Taxonomy" id="29557"/>
    <lineage>
        <taxon>Bacteria</taxon>
        <taxon>Bacillati</taxon>
        <taxon>Mycoplasmatota</taxon>
        <taxon>Mycoplasmoidales</taxon>
        <taxon>Metamycoplasmataceae</taxon>
        <taxon>Mycoplasmopsis</taxon>
    </lineage>
</organism>
<keyword evidence="11" id="KW-1185">Reference proteome</keyword>
<evidence type="ECO:0000259" key="9">
    <source>
        <dbReference type="PROSITE" id="PS50126"/>
    </source>
</evidence>
<evidence type="ECO:0000256" key="1">
    <source>
        <dbReference type="ARBA" id="ARBA00001849"/>
    </source>
</evidence>
<dbReference type="EMBL" id="LVLH01000028">
    <property type="protein sequence ID" value="OAB48943.1"/>
    <property type="molecule type" value="Genomic_DNA"/>
</dbReference>
<dbReference type="PANTHER" id="PTHR23355:SF9">
    <property type="entry name" value="DIS3-LIKE EXONUCLEASE 2"/>
    <property type="match status" value="1"/>
</dbReference>
<keyword evidence="7 8" id="KW-0694">RNA-binding</keyword>
<dbReference type="PROSITE" id="PS50126">
    <property type="entry name" value="S1"/>
    <property type="match status" value="1"/>
</dbReference>
<dbReference type="Proteomes" id="UP000076983">
    <property type="component" value="Unassembled WGS sequence"/>
</dbReference>
<reference evidence="10 11" key="1">
    <citation type="submission" date="2016-03" db="EMBL/GenBank/DDBJ databases">
        <title>Genome sequence of Mycoplasma gallinarum strain Mgn_IPT.</title>
        <authorList>
            <person name="Yacoub E."/>
            <person name="Sirand-Pugnet P."/>
            <person name="Barre A."/>
            <person name="Maurier F."/>
            <person name="Blanchard A."/>
            <person name="Ben Abdelmoumen B.M."/>
        </authorList>
    </citation>
    <scope>NUCLEOTIDE SEQUENCE [LARGE SCALE GENOMIC DNA]</scope>
    <source>
        <strain evidence="10 11">Mgn_IPT</strain>
    </source>
</reference>
<keyword evidence="6 8" id="KW-0269">Exonuclease</keyword>
<dbReference type="NCBIfam" id="TIGR02063">
    <property type="entry name" value="RNase_R"/>
    <property type="match status" value="1"/>
</dbReference>
<dbReference type="Pfam" id="PF00773">
    <property type="entry name" value="RNB"/>
    <property type="match status" value="1"/>
</dbReference>
<keyword evidence="3 8" id="KW-0963">Cytoplasm</keyword>
<name>A0A168RFW6_9BACT</name>
<keyword evidence="5 8" id="KW-0378">Hydrolase</keyword>
<dbReference type="Gene3D" id="2.40.50.140">
    <property type="entry name" value="Nucleic acid-binding proteins"/>
    <property type="match status" value="2"/>
</dbReference>
<evidence type="ECO:0000256" key="6">
    <source>
        <dbReference type="ARBA" id="ARBA00022839"/>
    </source>
</evidence>
<dbReference type="NCBIfam" id="TIGR00358">
    <property type="entry name" value="3_prime_RNase"/>
    <property type="match status" value="1"/>
</dbReference>
<dbReference type="InterPro" id="IPR050180">
    <property type="entry name" value="RNR_Ribonuclease"/>
</dbReference>
<evidence type="ECO:0000313" key="11">
    <source>
        <dbReference type="Proteomes" id="UP000076983"/>
    </source>
</evidence>
<protein>
    <recommendedName>
        <fullName evidence="8">Ribonuclease R</fullName>
        <shortName evidence="8">RNase R</shortName>
        <ecNumber evidence="8">3.1.13.1</ecNumber>
    </recommendedName>
</protein>
<dbReference type="InterPro" id="IPR001900">
    <property type="entry name" value="RNase_II/R"/>
</dbReference>
<evidence type="ECO:0000256" key="2">
    <source>
        <dbReference type="ARBA" id="ARBA00004496"/>
    </source>
</evidence>
<dbReference type="InterPro" id="IPR012340">
    <property type="entry name" value="NA-bd_OB-fold"/>
</dbReference>
<dbReference type="PANTHER" id="PTHR23355">
    <property type="entry name" value="RIBONUCLEASE"/>
    <property type="match status" value="1"/>
</dbReference>
<proteinExistence type="inferred from homology"/>
<dbReference type="InterPro" id="IPR004476">
    <property type="entry name" value="RNase_II/RNase_R"/>
</dbReference>
<dbReference type="STRING" id="29557.MGALLINA_02730"/>
<dbReference type="GO" id="GO:0008859">
    <property type="term" value="F:exoribonuclease II activity"/>
    <property type="evidence" value="ECO:0007669"/>
    <property type="project" value="UniProtKB-UniRule"/>
</dbReference>
<dbReference type="GO" id="GO:0006402">
    <property type="term" value="P:mRNA catabolic process"/>
    <property type="evidence" value="ECO:0007669"/>
    <property type="project" value="TreeGrafter"/>
</dbReference>
<comment type="caution">
    <text evidence="10">The sequence shown here is derived from an EMBL/GenBank/DDBJ whole genome shotgun (WGS) entry which is preliminary data.</text>
</comment>
<evidence type="ECO:0000313" key="10">
    <source>
        <dbReference type="EMBL" id="OAB48943.1"/>
    </source>
</evidence>
<comment type="catalytic activity">
    <reaction evidence="1 8">
        <text>Exonucleolytic cleavage in the 3'- to 5'-direction to yield nucleoside 5'-phosphates.</text>
        <dbReference type="EC" id="3.1.13.1"/>
    </reaction>
</comment>
<dbReference type="PATRIC" id="fig|29557.3.peg.257"/>
<dbReference type="GO" id="GO:0003723">
    <property type="term" value="F:RNA binding"/>
    <property type="evidence" value="ECO:0007669"/>
    <property type="project" value="UniProtKB-UniRule"/>
</dbReference>
<feature type="domain" description="S1 motif" evidence="9">
    <location>
        <begin position="622"/>
        <end position="700"/>
    </location>
</feature>
<dbReference type="HAMAP" id="MF_01895">
    <property type="entry name" value="RNase_R"/>
    <property type="match status" value="1"/>
</dbReference>
<dbReference type="Pfam" id="PF08206">
    <property type="entry name" value="OB_RNB"/>
    <property type="match status" value="1"/>
</dbReference>
<gene>
    <name evidence="8 10" type="primary">rnr</name>
    <name evidence="10" type="ORF">MGALLINA_02730</name>
</gene>
<dbReference type="GO" id="GO:0005829">
    <property type="term" value="C:cytosol"/>
    <property type="evidence" value="ECO:0007669"/>
    <property type="project" value="TreeGrafter"/>
</dbReference>
<dbReference type="SMART" id="SM00955">
    <property type="entry name" value="RNB"/>
    <property type="match status" value="1"/>
</dbReference>
<comment type="subcellular location">
    <subcellularLocation>
        <location evidence="2 8">Cytoplasm</location>
    </subcellularLocation>
</comment>
<evidence type="ECO:0000256" key="4">
    <source>
        <dbReference type="ARBA" id="ARBA00022722"/>
    </source>
</evidence>
<dbReference type="Pfam" id="PF00575">
    <property type="entry name" value="S1"/>
    <property type="match status" value="1"/>
</dbReference>
<comment type="function">
    <text evidence="8">3'-5' exoribonuclease that releases 5'-nucleoside monophosphates and is involved in maturation of structured RNAs.</text>
</comment>
<dbReference type="AlphaFoldDB" id="A0A168RFW6"/>
<comment type="similarity">
    <text evidence="8">Belongs to the RNR ribonuclease family. RNase R subfamily.</text>
</comment>
<dbReference type="SUPFAM" id="SSF50249">
    <property type="entry name" value="Nucleic acid-binding proteins"/>
    <property type="match status" value="3"/>
</dbReference>
<evidence type="ECO:0000256" key="5">
    <source>
        <dbReference type="ARBA" id="ARBA00022801"/>
    </source>
</evidence>
<keyword evidence="4 8" id="KW-0540">Nuclease</keyword>
<evidence type="ECO:0000256" key="3">
    <source>
        <dbReference type="ARBA" id="ARBA00022490"/>
    </source>
</evidence>
<dbReference type="OrthoDB" id="9764149at2"/>
<dbReference type="InterPro" id="IPR011805">
    <property type="entry name" value="RNase_R"/>
</dbReference>
<dbReference type="EC" id="3.1.13.1" evidence="8"/>
<dbReference type="InterPro" id="IPR003029">
    <property type="entry name" value="S1_domain"/>
</dbReference>
<accession>A0A168RFW6</accession>
<dbReference type="RefSeq" id="WP_082836739.1">
    <property type="nucleotide sequence ID" value="NZ_LVLH01000028.1"/>
</dbReference>
<sequence>MINEEKLLVFLKKNPNATFKNIANYLKVKFNQNKDLTTLLNKLIESKQITRLRNDTFASLEFLSSEKGIIKFVQDGKFAFVDSDKLDSEGNIISYFIPPTEFNGALNGDEVLIDSYKIVNSEQREFATVSKILKRNTTKIIGKVTQEKNRFYFKPLKAQNFKNHFIKIKNLASTIKNNDVVAAKVISYENKNVIWISIQDVIGQMNDPMLYVNALIEERDTIQNFPKEVINEANKIADFVSQKEMQDRLDLRNELIVTIDGSSTKDFDDAINVKKIDENTYELGVHIADVSYYVTENSEIDKEALKRGTSIYLVDRVIPMLPEKLSNGICSLNPNVDRLTMSIIMTIDKKGKILNSEIKETVINSKYRLTYERVNEFLKGQKFEDESLNQMLTNASELSKIIREYKNNEGYINFEIKEPVIKLDEKGYVKDIIVKEQGESEAMIEDFMVRANEGVAYFSHKNKLPIPYRIHEIPTEESIENFNNTLNQLGINLKIDKNKISPVAFRQIIEEIKEIRNDEFLKTMFLRVMSKAIYSLGNIGHFGLASEFYCHFTSPIRRYPDLMVHRIIREIIFKNQKDKLEHFAEIGTQIAKENSESEQKAVELERDTNDLKYAEYYKQKINQEFKAQIVTILKFGLFIEFENKTSALIHISEIGDGEFVFDDKNNLITNGKKFYKLGDKVKVVVIDADETTGKVSCVLKEDFANYLIKKELKEQQNEARRNNFKKKSH</sequence>